<dbReference type="OrthoDB" id="9801369at2"/>
<dbReference type="SUPFAM" id="SSF48371">
    <property type="entry name" value="ARM repeat"/>
    <property type="match status" value="1"/>
</dbReference>
<protein>
    <submittedName>
        <fullName evidence="1">DNA alkylation repair protein</fullName>
    </submittedName>
</protein>
<dbReference type="InterPro" id="IPR014825">
    <property type="entry name" value="DNA_alkylation"/>
</dbReference>
<accession>A0A0V8J859</accession>
<sequence length="235" mass="26303">MTVEEIMNQLEEMGSEQTMKTFKNHGAQEPFFGVKVGDLKKLVKFVKKDQELALALYDTGNHDAMYLAGLAVDPKKLTKEQLEQWVDKAYWYMLAEYTLANAAAESPFALELAHKWMDDDREMVAACGWSTYAGYMSITADEELDMEEICGLLKRVEETIHGERNRVRYAMNGFVIMAGSAVAELHDEAFAVANRIGKVDVNVGDTACKVPLAADYILKVKNRGKVGVKKKTCIC</sequence>
<dbReference type="CDD" id="cd06561">
    <property type="entry name" value="AlkD_like"/>
    <property type="match status" value="1"/>
</dbReference>
<reference evidence="1 2" key="1">
    <citation type="journal article" date="2014" name="Antonie Van Leeuwenhoek">
        <title>Fictibacillus enclensis sp. nov., isolated from marine sediment.</title>
        <authorList>
            <person name="Dastager S.G."/>
            <person name="Mawlankar R."/>
            <person name="Srinivasan K."/>
            <person name="Tang S.K."/>
            <person name="Lee J.C."/>
            <person name="Ramana V.V."/>
            <person name="Shouche Y.S."/>
        </authorList>
    </citation>
    <scope>NUCLEOTIDE SEQUENCE [LARGE SCALE GENOMIC DNA]</scope>
    <source>
        <strain evidence="1 2">NIO-1003</strain>
    </source>
</reference>
<gene>
    <name evidence="1" type="ORF">AS030_11735</name>
</gene>
<organism evidence="1 2">
    <name type="scientific">Fictibacillus enclensis</name>
    <dbReference type="NCBI Taxonomy" id="1017270"/>
    <lineage>
        <taxon>Bacteria</taxon>
        <taxon>Bacillati</taxon>
        <taxon>Bacillota</taxon>
        <taxon>Bacilli</taxon>
        <taxon>Bacillales</taxon>
        <taxon>Fictibacillaceae</taxon>
        <taxon>Fictibacillus</taxon>
    </lineage>
</organism>
<dbReference type="EMBL" id="LNQN01000002">
    <property type="protein sequence ID" value="KSU83246.1"/>
    <property type="molecule type" value="Genomic_DNA"/>
</dbReference>
<dbReference type="Pfam" id="PF08713">
    <property type="entry name" value="DNA_alkylation"/>
    <property type="match status" value="1"/>
</dbReference>
<name>A0A0V8J859_9BACL</name>
<evidence type="ECO:0000313" key="2">
    <source>
        <dbReference type="Proteomes" id="UP000054099"/>
    </source>
</evidence>
<keyword evidence="2" id="KW-1185">Reference proteome</keyword>
<evidence type="ECO:0000313" key="1">
    <source>
        <dbReference type="EMBL" id="KSU83246.1"/>
    </source>
</evidence>
<comment type="caution">
    <text evidence="1">The sequence shown here is derived from an EMBL/GenBank/DDBJ whole genome shotgun (WGS) entry which is preliminary data.</text>
</comment>
<dbReference type="AlphaFoldDB" id="A0A0V8J859"/>
<proteinExistence type="predicted"/>
<dbReference type="PANTHER" id="PTHR41291">
    <property type="entry name" value="DNA ALKYLATION REPAIR PROTEIN"/>
    <property type="match status" value="1"/>
</dbReference>
<dbReference type="PANTHER" id="PTHR41291:SF1">
    <property type="entry name" value="DNA ALKYLATION REPAIR PROTEIN"/>
    <property type="match status" value="1"/>
</dbReference>
<dbReference type="InterPro" id="IPR016024">
    <property type="entry name" value="ARM-type_fold"/>
</dbReference>
<dbReference type="Proteomes" id="UP000054099">
    <property type="component" value="Unassembled WGS sequence"/>
</dbReference>
<dbReference type="RefSeq" id="WP_061972042.1">
    <property type="nucleotide sequence ID" value="NZ_FMAV01000002.1"/>
</dbReference>
<dbReference type="Gene3D" id="1.25.10.90">
    <property type="match status" value="1"/>
</dbReference>